<evidence type="ECO:0000256" key="1">
    <source>
        <dbReference type="ARBA" id="ARBA00022527"/>
    </source>
</evidence>
<dbReference type="GeneID" id="20321943"/>
<dbReference type="PROSITE" id="PS50011">
    <property type="entry name" value="PROTEIN_KINASE_DOM"/>
    <property type="match status" value="1"/>
</dbReference>
<dbReference type="SUPFAM" id="SSF56112">
    <property type="entry name" value="Protein kinase-like (PK-like)"/>
    <property type="match status" value="1"/>
</dbReference>
<protein>
    <submittedName>
        <fullName evidence="7">Uncharacterized protein</fullName>
    </submittedName>
</protein>
<keyword evidence="8" id="KW-1185">Reference proteome</keyword>
<dbReference type="PROSITE" id="PS00107">
    <property type="entry name" value="PROTEIN_KINASE_ATP"/>
    <property type="match status" value="1"/>
</dbReference>
<gene>
    <name evidence="7" type="ORF">T265_07764</name>
</gene>
<dbReference type="PANTHER" id="PTHR45646">
    <property type="entry name" value="SERINE/THREONINE-PROTEIN KINASE DOA-RELATED"/>
    <property type="match status" value="1"/>
</dbReference>
<keyword evidence="4" id="KW-0418">Kinase</keyword>
<dbReference type="SMART" id="SM00220">
    <property type="entry name" value="S_TKc"/>
    <property type="match status" value="1"/>
</dbReference>
<dbReference type="Pfam" id="PF00069">
    <property type="entry name" value="Pkinase"/>
    <property type="match status" value="1"/>
</dbReference>
<dbReference type="GO" id="GO:0005634">
    <property type="term" value="C:nucleus"/>
    <property type="evidence" value="ECO:0007669"/>
    <property type="project" value="TreeGrafter"/>
</dbReference>
<evidence type="ECO:0000256" key="2">
    <source>
        <dbReference type="ARBA" id="ARBA00022679"/>
    </source>
</evidence>
<dbReference type="Gene3D" id="1.10.510.10">
    <property type="entry name" value="Transferase(Phosphotransferase) domain 1"/>
    <property type="match status" value="1"/>
</dbReference>
<dbReference type="OrthoDB" id="283111at2759"/>
<evidence type="ECO:0000313" key="7">
    <source>
        <dbReference type="EMBL" id="KER24622.1"/>
    </source>
</evidence>
<evidence type="ECO:0000256" key="3">
    <source>
        <dbReference type="ARBA" id="ARBA00022741"/>
    </source>
</evidence>
<dbReference type="GO" id="GO:0043484">
    <property type="term" value="P:regulation of RNA splicing"/>
    <property type="evidence" value="ECO:0007669"/>
    <property type="project" value="TreeGrafter"/>
</dbReference>
<sequence length="551" mass="63605">MVLMDTPDMRGSQRRSRRSKSNHRCCYNSRYRNDVTRHVSDSTSSDSSLSSSGGKRKQSSSSEKTSSGYGCSDPKYPRTQYDYKRRRRSSHVSHPKSGHAAGTCKVVRISGDQAHARDYRSHSSSRSCRSDANRSRDNVPSNVNLTQLVIRHRNRAGEHSRGRSPQGPLHNGQRTSPHRRTTRYDVGGLKRERKAQKRRDERAQRKLSHEGHKRKPSPVVTVGDVIKRRYRVEKIIGEGSYGQVFECFDMCTNSLAAVKALKPQDDYKDAAKHELQVIESISRSDSRNRSHCITSLDFFDWHNHFFLVFPLLGPSVFSFLEQNNYEPYPVEHSASILRQLCEAVHFLHNIGITHTDLKPENILFVDGSYDEVYSSQRNRKVRRIRNASVRLIDFGSATFDGDHHSTTIQTRHYRAPEVVMDLGWDVSADIWSIGCILFELVTGQCLFMTHDNLEHLAMMERVLGPIPRSMIKASRRRRYFRHGRLDWPDDSSDARHVRKMLKPLGEYWFSHSDMYTRLAFDLVREMLVYIPSSRITCSRALEHPFMLSFDD</sequence>
<dbReference type="InterPro" id="IPR051175">
    <property type="entry name" value="CLK_kinases"/>
</dbReference>
<name>A0A074ZG40_OPIVI</name>
<evidence type="ECO:0000313" key="8">
    <source>
        <dbReference type="Proteomes" id="UP000054324"/>
    </source>
</evidence>
<dbReference type="CDD" id="cd14134">
    <property type="entry name" value="PKc_CLK"/>
    <property type="match status" value="1"/>
</dbReference>
<dbReference type="GO" id="GO:0005524">
    <property type="term" value="F:ATP binding"/>
    <property type="evidence" value="ECO:0007669"/>
    <property type="project" value="UniProtKB-UniRule"/>
</dbReference>
<dbReference type="PANTHER" id="PTHR45646:SF11">
    <property type="entry name" value="SERINE_THREONINE-PROTEIN KINASE DOA"/>
    <property type="match status" value="1"/>
</dbReference>
<dbReference type="InterPro" id="IPR017441">
    <property type="entry name" value="Protein_kinase_ATP_BS"/>
</dbReference>
<reference evidence="7 8" key="1">
    <citation type="submission" date="2013-11" db="EMBL/GenBank/DDBJ databases">
        <title>Opisthorchis viverrini - life in the bile duct.</title>
        <authorList>
            <person name="Young N.D."/>
            <person name="Nagarajan N."/>
            <person name="Lin S.J."/>
            <person name="Korhonen P.K."/>
            <person name="Jex A.R."/>
            <person name="Hall R.S."/>
            <person name="Safavi-Hemami H."/>
            <person name="Kaewkong W."/>
            <person name="Bertrand D."/>
            <person name="Gao S."/>
            <person name="Seet Q."/>
            <person name="Wongkham S."/>
            <person name="Teh B.T."/>
            <person name="Wongkham C."/>
            <person name="Intapan P.M."/>
            <person name="Maleewong W."/>
            <person name="Yang X."/>
            <person name="Hu M."/>
            <person name="Wang Z."/>
            <person name="Hofmann A."/>
            <person name="Sternberg P.W."/>
            <person name="Tan P."/>
            <person name="Wang J."/>
            <person name="Gasser R.B."/>
        </authorList>
    </citation>
    <scope>NUCLEOTIDE SEQUENCE [LARGE SCALE GENOMIC DNA]</scope>
</reference>
<evidence type="ECO:0000256" key="4">
    <source>
        <dbReference type="ARBA" id="ARBA00022777"/>
    </source>
</evidence>
<proteinExistence type="inferred from homology"/>
<dbReference type="InterPro" id="IPR011009">
    <property type="entry name" value="Kinase-like_dom_sf"/>
</dbReference>
<keyword evidence="5" id="KW-0067">ATP-binding</keyword>
<dbReference type="KEGG" id="ovi:T265_07764"/>
<dbReference type="Proteomes" id="UP000054324">
    <property type="component" value="Unassembled WGS sequence"/>
</dbReference>
<keyword evidence="3" id="KW-0547">Nucleotide-binding</keyword>
<dbReference type="CTD" id="20321943"/>
<dbReference type="PROSITE" id="PS00108">
    <property type="entry name" value="PROTEIN_KINASE_ST"/>
    <property type="match status" value="1"/>
</dbReference>
<dbReference type="RefSeq" id="XP_009171633.1">
    <property type="nucleotide sequence ID" value="XM_009173369.1"/>
</dbReference>
<dbReference type="GO" id="GO:0004674">
    <property type="term" value="F:protein serine/threonine kinase activity"/>
    <property type="evidence" value="ECO:0007669"/>
    <property type="project" value="UniProtKB-KW"/>
</dbReference>
<evidence type="ECO:0000256" key="5">
    <source>
        <dbReference type="ARBA" id="ARBA00022840"/>
    </source>
</evidence>
<evidence type="ECO:0000256" key="6">
    <source>
        <dbReference type="ARBA" id="ARBA00037966"/>
    </source>
</evidence>
<dbReference type="InterPro" id="IPR008271">
    <property type="entry name" value="Ser/Thr_kinase_AS"/>
</dbReference>
<organism evidence="7 8">
    <name type="scientific">Opisthorchis viverrini</name>
    <name type="common">Southeast Asian liver fluke</name>
    <dbReference type="NCBI Taxonomy" id="6198"/>
    <lineage>
        <taxon>Eukaryota</taxon>
        <taxon>Metazoa</taxon>
        <taxon>Spiralia</taxon>
        <taxon>Lophotrochozoa</taxon>
        <taxon>Platyhelminthes</taxon>
        <taxon>Trematoda</taxon>
        <taxon>Digenea</taxon>
        <taxon>Opisthorchiida</taxon>
        <taxon>Opisthorchiata</taxon>
        <taxon>Opisthorchiidae</taxon>
        <taxon>Opisthorchis</taxon>
    </lineage>
</organism>
<keyword evidence="1" id="KW-0723">Serine/threonine-protein kinase</keyword>
<accession>A0A074ZG40</accession>
<comment type="similarity">
    <text evidence="6">Belongs to the protein kinase superfamily. CMGC Ser/Thr protein kinase family. Lammer subfamily.</text>
</comment>
<dbReference type="Gene3D" id="3.30.200.20">
    <property type="entry name" value="Phosphorylase Kinase, domain 1"/>
    <property type="match status" value="1"/>
</dbReference>
<dbReference type="InterPro" id="IPR000719">
    <property type="entry name" value="Prot_kinase_dom"/>
</dbReference>
<keyword evidence="2" id="KW-0808">Transferase</keyword>
<dbReference type="EMBL" id="KL596803">
    <property type="protein sequence ID" value="KER24622.1"/>
    <property type="molecule type" value="Genomic_DNA"/>
</dbReference>
<dbReference type="STRING" id="6198.A0A074ZG40"/>
<dbReference type="AlphaFoldDB" id="A0A074ZG40"/>